<gene>
    <name evidence="1" type="ORF">DICVIV_00260</name>
</gene>
<protein>
    <submittedName>
        <fullName evidence="1">Uncharacterized protein</fullName>
    </submittedName>
</protein>
<evidence type="ECO:0000313" key="1">
    <source>
        <dbReference type="EMBL" id="KJH53517.1"/>
    </source>
</evidence>
<reference evidence="1 2" key="1">
    <citation type="submission" date="2013-11" db="EMBL/GenBank/DDBJ databases">
        <title>Draft genome of the bovine lungworm Dictyocaulus viviparus.</title>
        <authorList>
            <person name="Mitreva M."/>
        </authorList>
    </citation>
    <scope>NUCLEOTIDE SEQUENCE [LARGE SCALE GENOMIC DNA]</scope>
    <source>
        <strain evidence="1 2">HannoverDv2000</strain>
    </source>
</reference>
<keyword evidence="2" id="KW-1185">Reference proteome</keyword>
<sequence>MGFPVNRTIWKLIRSKKTSFSFTVQELLSVELPYVVSDEVLILHEAQITIHYNKMKTALRKFLSGVLNWCQNTSSTKYQYQERRSLKSSLDDINVDRIDDVERNNNNDVDSVPFYESHS</sequence>
<proteinExistence type="predicted"/>
<dbReference type="EMBL" id="KN716151">
    <property type="protein sequence ID" value="KJH53517.1"/>
    <property type="molecule type" value="Genomic_DNA"/>
</dbReference>
<reference evidence="2" key="2">
    <citation type="journal article" date="2016" name="Sci. Rep.">
        <title>Dictyocaulus viviparus genome, variome and transcriptome elucidate lungworm biology and support future intervention.</title>
        <authorList>
            <person name="McNulty S.N."/>
            <person name="Strube C."/>
            <person name="Rosa B.A."/>
            <person name="Martin J.C."/>
            <person name="Tyagi R."/>
            <person name="Choi Y.J."/>
            <person name="Wang Q."/>
            <person name="Hallsworth Pepin K."/>
            <person name="Zhang X."/>
            <person name="Ozersky P."/>
            <person name="Wilson R.K."/>
            <person name="Sternberg P.W."/>
            <person name="Gasser R.B."/>
            <person name="Mitreva M."/>
        </authorList>
    </citation>
    <scope>NUCLEOTIDE SEQUENCE [LARGE SCALE GENOMIC DNA]</scope>
    <source>
        <strain evidence="2">HannoverDv2000</strain>
    </source>
</reference>
<organism evidence="1 2">
    <name type="scientific">Dictyocaulus viviparus</name>
    <name type="common">Bovine lungworm</name>
    <dbReference type="NCBI Taxonomy" id="29172"/>
    <lineage>
        <taxon>Eukaryota</taxon>
        <taxon>Metazoa</taxon>
        <taxon>Ecdysozoa</taxon>
        <taxon>Nematoda</taxon>
        <taxon>Chromadorea</taxon>
        <taxon>Rhabditida</taxon>
        <taxon>Rhabditina</taxon>
        <taxon>Rhabditomorpha</taxon>
        <taxon>Strongyloidea</taxon>
        <taxon>Metastrongylidae</taxon>
        <taxon>Dictyocaulus</taxon>
    </lineage>
</organism>
<dbReference type="AlphaFoldDB" id="A0A0D8YBD3"/>
<accession>A0A0D8YBD3</accession>
<name>A0A0D8YBD3_DICVI</name>
<dbReference type="Proteomes" id="UP000053766">
    <property type="component" value="Unassembled WGS sequence"/>
</dbReference>
<evidence type="ECO:0000313" key="2">
    <source>
        <dbReference type="Proteomes" id="UP000053766"/>
    </source>
</evidence>